<proteinExistence type="predicted"/>
<evidence type="ECO:0000313" key="2">
    <source>
        <dbReference type="EMBL" id="KIM38947.1"/>
    </source>
</evidence>
<feature type="signal peptide" evidence="1">
    <location>
        <begin position="1"/>
        <end position="16"/>
    </location>
</feature>
<reference evidence="3" key="2">
    <citation type="submission" date="2015-01" db="EMBL/GenBank/DDBJ databases">
        <title>Evolutionary Origins and Diversification of the Mycorrhizal Mutualists.</title>
        <authorList>
            <consortium name="DOE Joint Genome Institute"/>
            <consortium name="Mycorrhizal Genomics Consortium"/>
            <person name="Kohler A."/>
            <person name="Kuo A."/>
            <person name="Nagy L.G."/>
            <person name="Floudas D."/>
            <person name="Copeland A."/>
            <person name="Barry K.W."/>
            <person name="Cichocki N."/>
            <person name="Veneault-Fourrey C."/>
            <person name="LaButti K."/>
            <person name="Lindquist E.A."/>
            <person name="Lipzen A."/>
            <person name="Lundell T."/>
            <person name="Morin E."/>
            <person name="Murat C."/>
            <person name="Riley R."/>
            <person name="Ohm R."/>
            <person name="Sun H."/>
            <person name="Tunlid A."/>
            <person name="Henrissat B."/>
            <person name="Grigoriev I.V."/>
            <person name="Hibbett D.S."/>
            <person name="Martin F."/>
        </authorList>
    </citation>
    <scope>NUCLEOTIDE SEQUENCE [LARGE SCALE GENOMIC DNA]</scope>
    <source>
        <strain evidence="3">h7</strain>
    </source>
</reference>
<protein>
    <submittedName>
        <fullName evidence="2">Uncharacterized protein</fullName>
    </submittedName>
</protein>
<evidence type="ECO:0000256" key="1">
    <source>
        <dbReference type="SAM" id="SignalP"/>
    </source>
</evidence>
<dbReference type="Proteomes" id="UP000053424">
    <property type="component" value="Unassembled WGS sequence"/>
</dbReference>
<dbReference type="AlphaFoldDB" id="A0A0C2YD28"/>
<keyword evidence="3" id="KW-1185">Reference proteome</keyword>
<dbReference type="EMBL" id="KN831788">
    <property type="protein sequence ID" value="KIM38947.1"/>
    <property type="molecule type" value="Genomic_DNA"/>
</dbReference>
<feature type="chain" id="PRO_5002159430" evidence="1">
    <location>
        <begin position="17"/>
        <end position="164"/>
    </location>
</feature>
<sequence length="164" mass="17744">MVFISLLLLGATAMQGATVITGTIQVGREVTANLGSLTGPNIQPWGCVIVSNTNPAVRSGARGGECAKFEITNYSDNSFGAEYRFKELSTGKLMAHGGDWIWFNAEPGDETDRTLFVEEKYRGSSVMRPADSSTRVHADYENGDLNVKNGGEGFLMYYSIAKSD</sequence>
<dbReference type="OrthoDB" id="3126671at2759"/>
<gene>
    <name evidence="2" type="ORF">M413DRAFT_29860</name>
</gene>
<organism evidence="2 3">
    <name type="scientific">Hebeloma cylindrosporum</name>
    <dbReference type="NCBI Taxonomy" id="76867"/>
    <lineage>
        <taxon>Eukaryota</taxon>
        <taxon>Fungi</taxon>
        <taxon>Dikarya</taxon>
        <taxon>Basidiomycota</taxon>
        <taxon>Agaricomycotina</taxon>
        <taxon>Agaricomycetes</taxon>
        <taxon>Agaricomycetidae</taxon>
        <taxon>Agaricales</taxon>
        <taxon>Agaricineae</taxon>
        <taxon>Hymenogastraceae</taxon>
        <taxon>Hebeloma</taxon>
    </lineage>
</organism>
<accession>A0A0C2YD28</accession>
<keyword evidence="1" id="KW-0732">Signal</keyword>
<evidence type="ECO:0000313" key="3">
    <source>
        <dbReference type="Proteomes" id="UP000053424"/>
    </source>
</evidence>
<reference evidence="2 3" key="1">
    <citation type="submission" date="2014-04" db="EMBL/GenBank/DDBJ databases">
        <authorList>
            <consortium name="DOE Joint Genome Institute"/>
            <person name="Kuo A."/>
            <person name="Gay G."/>
            <person name="Dore J."/>
            <person name="Kohler A."/>
            <person name="Nagy L.G."/>
            <person name="Floudas D."/>
            <person name="Copeland A."/>
            <person name="Barry K.W."/>
            <person name="Cichocki N."/>
            <person name="Veneault-Fourrey C."/>
            <person name="LaButti K."/>
            <person name="Lindquist E.A."/>
            <person name="Lipzen A."/>
            <person name="Lundell T."/>
            <person name="Morin E."/>
            <person name="Murat C."/>
            <person name="Sun H."/>
            <person name="Tunlid A."/>
            <person name="Henrissat B."/>
            <person name="Grigoriev I.V."/>
            <person name="Hibbett D.S."/>
            <person name="Martin F."/>
            <person name="Nordberg H.P."/>
            <person name="Cantor M.N."/>
            <person name="Hua S.X."/>
        </authorList>
    </citation>
    <scope>NUCLEOTIDE SEQUENCE [LARGE SCALE GENOMIC DNA]</scope>
    <source>
        <strain evidence="3">h7</strain>
    </source>
</reference>
<dbReference type="HOGENOM" id="CLU_133940_0_0_1"/>
<name>A0A0C2YD28_HEBCY</name>